<feature type="region of interest" description="Disordered" evidence="4">
    <location>
        <begin position="1"/>
        <end position="41"/>
    </location>
</feature>
<feature type="compositionally biased region" description="Basic residues" evidence="4">
    <location>
        <begin position="21"/>
        <end position="34"/>
    </location>
</feature>
<feature type="compositionally biased region" description="Low complexity" evidence="4">
    <location>
        <begin position="10"/>
        <end position="20"/>
    </location>
</feature>
<sequence length="747" mass="83018">MTGKKNQVLAQGSSQPSAAAGKKKQKRRKKKPQKPKTSVTAEVTRLRKEIKVVKERTDGPKTQRTFALTLDMGYIQPTQVDDLEKSLTVVINPLLMKATTVGGIATPLTLEACQYGLWKCASFEVRGIPLVGPSAVAGSSFVLTLTQDAGSTGAVSIDTLYQKPHLPLTLGKPFRWKIPSKSLLGPKQGWYYTDPDKEQTVTLGPRLEAWGFGVTNSTYQNAKWSSPLWRVTVRATYHFSSFSPKTELSVLEMSTVKDVEVLVQSDADGRAVATITGPSGANGPRAGSHTTSADIIWAVSEAAVKAAAAALPGWSWIVNGAWWFIKKLSGKELKNWLAANPGSNGNDIYYVYDSLDQARLNKPWRPPFGSETGVSWFADLQWYQLTPDRIRGTSSIESYPVPFGFPERAIADVIPESKQPWNLLIQTFIVQKAPRDWDFLWPDGTKIPFSKPSLIPLMRFSYSLGDYAWTIGSVHPNYATDAQIPNDLDQNIGDITSLALAMKKMLDSGAIQRTFWPCTIGEVNQTARKGVAIPGKLYLNKQGGLTGVDAVIGIFTGRDLTISTIKFQCTDKDYPVFLWVRDSEYIPDQTQANTEYQLASGFGRPHLFIPDDPPPSSVSRPVVTRTMPTIAEAPIEEESDIQTTDESDDEEDTDVELARTMESHIKTEIRNCLPVEQALKFNKCILCTTERMHDVRTCTLMRNPHIMMEDSPWSALVAHTTEDRQQWYIPILAELHGYRLRARNQAR</sequence>
<dbReference type="Pfam" id="PF03115">
    <property type="entry name" value="Astro_capsid_N"/>
    <property type="match status" value="1"/>
</dbReference>
<evidence type="ECO:0000256" key="4">
    <source>
        <dbReference type="SAM" id="MobiDB-lite"/>
    </source>
</evidence>
<name>A0A2P1GME8_9VIRU</name>
<evidence type="ECO:0000256" key="3">
    <source>
        <dbReference type="ARBA" id="ARBA00022844"/>
    </source>
</evidence>
<dbReference type="InterPro" id="IPR004337">
    <property type="entry name" value="Astro_capsid_N"/>
</dbReference>
<protein>
    <submittedName>
        <fullName evidence="6">Capsid protein</fullName>
    </submittedName>
</protein>
<evidence type="ECO:0000259" key="5">
    <source>
        <dbReference type="Pfam" id="PF03115"/>
    </source>
</evidence>
<dbReference type="GO" id="GO:0019028">
    <property type="term" value="C:viral capsid"/>
    <property type="evidence" value="ECO:0007669"/>
    <property type="project" value="UniProtKB-KW"/>
</dbReference>
<dbReference type="InterPro" id="IPR029053">
    <property type="entry name" value="Viral_coat"/>
</dbReference>
<dbReference type="EMBL" id="MG599911">
    <property type="protein sequence ID" value="AVM87167.1"/>
    <property type="molecule type" value="Genomic_RNA"/>
</dbReference>
<evidence type="ECO:0000256" key="2">
    <source>
        <dbReference type="ARBA" id="ARBA00022561"/>
    </source>
</evidence>
<feature type="compositionally biased region" description="Acidic residues" evidence="4">
    <location>
        <begin position="634"/>
        <end position="652"/>
    </location>
</feature>
<feature type="region of interest" description="Disordered" evidence="4">
    <location>
        <begin position="631"/>
        <end position="652"/>
    </location>
</feature>
<proteinExistence type="predicted"/>
<reference evidence="6" key="1">
    <citation type="journal article" date="2018" name="Nature">
        <title>The evolutionary history of vertebrate RNA viruses.</title>
        <authorList>
            <person name="Shi M."/>
            <person name="Lin X.D."/>
            <person name="Chen X."/>
            <person name="Tian J.H."/>
            <person name="Chen L.J."/>
            <person name="Li K."/>
            <person name="Wang W."/>
            <person name="Eden J.S."/>
            <person name="Shen J.J."/>
            <person name="Liu L."/>
            <person name="Holmes E.C."/>
            <person name="Zhang Y.Z."/>
        </authorList>
    </citation>
    <scope>NUCLEOTIDE SEQUENCE</scope>
    <source>
        <strain evidence="6">HNYWC54030</strain>
    </source>
</reference>
<feature type="domain" description="Astrovirus capsid protein inner core" evidence="5">
    <location>
        <begin position="24"/>
        <end position="242"/>
    </location>
</feature>
<evidence type="ECO:0000256" key="1">
    <source>
        <dbReference type="ARBA" id="ARBA00004328"/>
    </source>
</evidence>
<keyword evidence="2" id="KW-0167">Capsid protein</keyword>
<keyword evidence="3" id="KW-0946">Virion</keyword>
<accession>A0A2P1GME8</accession>
<dbReference type="Gene3D" id="2.60.120.20">
    <property type="match status" value="1"/>
</dbReference>
<evidence type="ECO:0000313" key="6">
    <source>
        <dbReference type="EMBL" id="AVM87167.1"/>
    </source>
</evidence>
<comment type="subcellular location">
    <subcellularLocation>
        <location evidence="1">Virion</location>
    </subcellularLocation>
</comment>
<organism evidence="6">
    <name type="scientific">Huanan hylidae astrovirus</name>
    <dbReference type="NCBI Taxonomy" id="2116330"/>
    <lineage>
        <taxon>Viruses</taxon>
        <taxon>Riboviria</taxon>
        <taxon>Orthornavirae</taxon>
        <taxon>Pisuviricota</taxon>
        <taxon>Stelpaviricetes</taxon>
        <taxon>Stellavirales</taxon>
        <taxon>Astroviridae</taxon>
    </lineage>
</organism>